<evidence type="ECO:0000259" key="2">
    <source>
        <dbReference type="Pfam" id="PF03713"/>
    </source>
</evidence>
<feature type="domain" description="DUF305" evidence="2">
    <location>
        <begin position="102"/>
        <end position="160"/>
    </location>
</feature>
<dbReference type="InterPro" id="IPR012347">
    <property type="entry name" value="Ferritin-like"/>
</dbReference>
<evidence type="ECO:0000313" key="3">
    <source>
        <dbReference type="EMBL" id="CAP44939.1"/>
    </source>
</evidence>
<dbReference type="Pfam" id="PF03713">
    <property type="entry name" value="DUF305"/>
    <property type="match status" value="1"/>
</dbReference>
<reference evidence="3 4" key="1">
    <citation type="journal article" date="2008" name="BMC Genomics">
        <title>The missing link: Bordetella petrii is endowed with both the metabolic versatility of environmental bacteria and virulence traits of pathogenic Bordetellae.</title>
        <authorList>
            <person name="Gross R."/>
            <person name="Guzman C.A."/>
            <person name="Sebaihia M."/>
            <person name="Martins Dos Santos V.A."/>
            <person name="Pieper D.H."/>
            <person name="Koebnik R."/>
            <person name="Lechner M."/>
            <person name="Bartels D."/>
            <person name="Buhrmester J."/>
            <person name="Choudhuri J.V."/>
            <person name="Ebensen T."/>
            <person name="Gaigalat L."/>
            <person name="Herrmann S."/>
            <person name="Khachane A.N."/>
            <person name="Larisch C."/>
            <person name="Link S."/>
            <person name="Linke B."/>
            <person name="Meyer F."/>
            <person name="Mormann S."/>
            <person name="Nakunst D."/>
            <person name="Rueckert C."/>
            <person name="Schneiker-Bekel S."/>
            <person name="Schulze K."/>
            <person name="Vorhoelter F.J."/>
            <person name="Yevsa T."/>
            <person name="Engle J.T."/>
            <person name="Goldman W.E."/>
            <person name="Puehler A."/>
            <person name="Goebel U.B."/>
            <person name="Goesmann A."/>
            <person name="Bloecker H."/>
            <person name="Kaiser O."/>
            <person name="Martinez-Arias R."/>
        </authorList>
    </citation>
    <scope>NUCLEOTIDE SEQUENCE [LARGE SCALE GENOMIC DNA]</scope>
    <source>
        <strain evidence="4">ATCC BAA-461 / DSM 12804 / CCUG 43448 / CIP 107267 / Se-1111R</strain>
    </source>
</reference>
<name>A9IF08_BORPD</name>
<evidence type="ECO:0000313" key="4">
    <source>
        <dbReference type="Proteomes" id="UP000001225"/>
    </source>
</evidence>
<dbReference type="AlphaFoldDB" id="A9IF08"/>
<dbReference type="InterPro" id="IPR005183">
    <property type="entry name" value="DUF305_CopM-like"/>
</dbReference>
<feature type="transmembrane region" description="Helical" evidence="1">
    <location>
        <begin position="16"/>
        <end position="36"/>
    </location>
</feature>
<keyword evidence="1" id="KW-0812">Transmembrane</keyword>
<protein>
    <recommendedName>
        <fullName evidence="2">DUF305 domain-containing protein</fullName>
    </recommendedName>
</protein>
<sequence>MDNTERKSMKMSYGRFALMIIAATVIMYGLMYLNVYVLSHIEFSQMRIWMAILMGAVMAIVMLGFMWSMYRSAKANIAIVISNVAAFAIALWLARSQTTVDDISYMRAMIPHHSIAILTSERARIRDPRVRKLADGIIRAQLKEIEEMQQLIADLETNPPANDTPVLRSYRTLGLPPPKPQ</sequence>
<dbReference type="STRING" id="94624.Bpet4588"/>
<keyword evidence="1" id="KW-1133">Transmembrane helix</keyword>
<feature type="transmembrane region" description="Helical" evidence="1">
    <location>
        <begin position="75"/>
        <end position="94"/>
    </location>
</feature>
<accession>A9IF08</accession>
<feature type="transmembrane region" description="Helical" evidence="1">
    <location>
        <begin position="48"/>
        <end position="68"/>
    </location>
</feature>
<proteinExistence type="predicted"/>
<evidence type="ECO:0000256" key="1">
    <source>
        <dbReference type="SAM" id="Phobius"/>
    </source>
</evidence>
<dbReference type="Gene3D" id="1.20.1260.10">
    <property type="match status" value="1"/>
</dbReference>
<gene>
    <name evidence="3" type="ordered locus">Bpet4588</name>
</gene>
<dbReference type="Proteomes" id="UP000001225">
    <property type="component" value="Chromosome"/>
</dbReference>
<keyword evidence="4" id="KW-1185">Reference proteome</keyword>
<dbReference type="EMBL" id="AM902716">
    <property type="protein sequence ID" value="CAP44939.1"/>
    <property type="molecule type" value="Genomic_DNA"/>
</dbReference>
<dbReference type="KEGG" id="bpt:Bpet4588"/>
<dbReference type="eggNOG" id="COG3544">
    <property type="taxonomic scope" value="Bacteria"/>
</dbReference>
<keyword evidence="1" id="KW-0472">Membrane</keyword>
<organism evidence="3 4">
    <name type="scientific">Bordetella petrii (strain ATCC BAA-461 / DSM 12804 / CCUG 43448 / CIP 107267 / Se-1111R)</name>
    <dbReference type="NCBI Taxonomy" id="340100"/>
    <lineage>
        <taxon>Bacteria</taxon>
        <taxon>Pseudomonadati</taxon>
        <taxon>Pseudomonadota</taxon>
        <taxon>Betaproteobacteria</taxon>
        <taxon>Burkholderiales</taxon>
        <taxon>Alcaligenaceae</taxon>
        <taxon>Bordetella</taxon>
    </lineage>
</organism>